<organism evidence="1 2">
    <name type="scientific">Sphaerodactylus townsendi</name>
    <dbReference type="NCBI Taxonomy" id="933632"/>
    <lineage>
        <taxon>Eukaryota</taxon>
        <taxon>Metazoa</taxon>
        <taxon>Chordata</taxon>
        <taxon>Craniata</taxon>
        <taxon>Vertebrata</taxon>
        <taxon>Euteleostomi</taxon>
        <taxon>Lepidosauria</taxon>
        <taxon>Squamata</taxon>
        <taxon>Bifurcata</taxon>
        <taxon>Gekkota</taxon>
        <taxon>Sphaerodactylidae</taxon>
        <taxon>Sphaerodactylus</taxon>
    </lineage>
</organism>
<protein>
    <submittedName>
        <fullName evidence="1">Uncharacterized protein</fullName>
    </submittedName>
</protein>
<evidence type="ECO:0000313" key="1">
    <source>
        <dbReference type="EMBL" id="KAH8010286.1"/>
    </source>
</evidence>
<dbReference type="EMBL" id="CM037624">
    <property type="protein sequence ID" value="KAH8010286.1"/>
    <property type="molecule type" value="Genomic_DNA"/>
</dbReference>
<evidence type="ECO:0000313" key="2">
    <source>
        <dbReference type="Proteomes" id="UP000827872"/>
    </source>
</evidence>
<keyword evidence="2" id="KW-1185">Reference proteome</keyword>
<accession>A0ACB8FTC5</accession>
<comment type="caution">
    <text evidence="1">The sequence shown here is derived from an EMBL/GenBank/DDBJ whole genome shotgun (WGS) entry which is preliminary data.</text>
</comment>
<name>A0ACB8FTC5_9SAUR</name>
<dbReference type="Proteomes" id="UP000827872">
    <property type="component" value="Linkage Group LG11"/>
</dbReference>
<reference evidence="1" key="1">
    <citation type="submission" date="2021-08" db="EMBL/GenBank/DDBJ databases">
        <title>The first chromosome-level gecko genome reveals the dynamic sex chromosomes of Neotropical dwarf geckos (Sphaerodactylidae: Sphaerodactylus).</title>
        <authorList>
            <person name="Pinto B.J."/>
            <person name="Keating S.E."/>
            <person name="Gamble T."/>
        </authorList>
    </citation>
    <scope>NUCLEOTIDE SEQUENCE</scope>
    <source>
        <strain evidence="1">TG3544</strain>
    </source>
</reference>
<gene>
    <name evidence="1" type="ORF">K3G42_001074</name>
</gene>
<proteinExistence type="predicted"/>
<sequence>MGDPPPTTRYRTRSQRHPRLTLDKPTHTRGQVWYQQTGRRESDWFLRKLEEEDEVPQDDYRRAPRRAEEAWHEEREEMCWQIERLSRDMELLRARDVARAEEELTLHQEIEHLQAQRRTVTDSGNPRQGADSTSTQPPLLVGTPQQAVWPMDRPPQCRDLKARVNGKVESLPYLLVQVEVHMQCYGESYEDDTDQIHEVRACLEGDTVAWYTGLHELSSFPRFMSALRQRFEDPFQEERMKQKPQNLQQGTRSVVDFTSEFCQLAGQIRDWPEQVLIHFYKEALDPEIVQWGMMGGGPPTLAG</sequence>